<evidence type="ECO:0000256" key="9">
    <source>
        <dbReference type="ARBA" id="ARBA00022840"/>
    </source>
</evidence>
<dbReference type="SMART" id="SM00387">
    <property type="entry name" value="HATPase_c"/>
    <property type="match status" value="1"/>
</dbReference>
<dbReference type="PRINTS" id="PR00344">
    <property type="entry name" value="BCTRLSENSOR"/>
</dbReference>
<dbReference type="InterPro" id="IPR003661">
    <property type="entry name" value="HisK_dim/P_dom"/>
</dbReference>
<dbReference type="PROSITE" id="PS50109">
    <property type="entry name" value="HIS_KIN"/>
    <property type="match status" value="1"/>
</dbReference>
<evidence type="ECO:0000256" key="4">
    <source>
        <dbReference type="ARBA" id="ARBA00022553"/>
    </source>
</evidence>
<evidence type="ECO:0000256" key="1">
    <source>
        <dbReference type="ARBA" id="ARBA00000085"/>
    </source>
</evidence>
<evidence type="ECO:0000256" key="8">
    <source>
        <dbReference type="ARBA" id="ARBA00022777"/>
    </source>
</evidence>
<gene>
    <name evidence="15" type="ORF">N776_08715</name>
</gene>
<dbReference type="Gene3D" id="1.10.287.130">
    <property type="match status" value="1"/>
</dbReference>
<comment type="caution">
    <text evidence="15">The sequence shown here is derived from an EMBL/GenBank/DDBJ whole genome shotgun (WGS) entry which is preliminary data.</text>
</comment>
<evidence type="ECO:0000313" key="15">
    <source>
        <dbReference type="EMBL" id="PHJ36349.1"/>
    </source>
</evidence>
<dbReference type="Gene3D" id="3.30.565.10">
    <property type="entry name" value="Histidine kinase-like ATPase, C-terminal domain"/>
    <property type="match status" value="1"/>
</dbReference>
<name>A0AA44UA82_NEIGO</name>
<comment type="catalytic activity">
    <reaction evidence="1">
        <text>ATP + protein L-histidine = ADP + protein N-phospho-L-histidine.</text>
        <dbReference type="EC" id="2.7.13.3"/>
    </reaction>
</comment>
<dbReference type="GO" id="GO:0000155">
    <property type="term" value="F:phosphorelay sensor kinase activity"/>
    <property type="evidence" value="ECO:0007669"/>
    <property type="project" value="InterPro"/>
</dbReference>
<organism evidence="15 16">
    <name type="scientific">Neisseria gonorrhoeae 3502</name>
    <dbReference type="NCBI Taxonomy" id="1193404"/>
    <lineage>
        <taxon>Bacteria</taxon>
        <taxon>Pseudomonadati</taxon>
        <taxon>Pseudomonadota</taxon>
        <taxon>Betaproteobacteria</taxon>
        <taxon>Neisseriales</taxon>
        <taxon>Neisseriaceae</taxon>
        <taxon>Neisseria</taxon>
    </lineage>
</organism>
<feature type="transmembrane region" description="Helical" evidence="13">
    <location>
        <begin position="20"/>
        <end position="38"/>
    </location>
</feature>
<keyword evidence="6 13" id="KW-0812">Transmembrane</keyword>
<keyword evidence="5" id="KW-0808">Transferase</keyword>
<dbReference type="PANTHER" id="PTHR45436">
    <property type="entry name" value="SENSOR HISTIDINE KINASE YKOH"/>
    <property type="match status" value="1"/>
</dbReference>
<evidence type="ECO:0000256" key="3">
    <source>
        <dbReference type="ARBA" id="ARBA00012438"/>
    </source>
</evidence>
<evidence type="ECO:0000256" key="12">
    <source>
        <dbReference type="ARBA" id="ARBA00023136"/>
    </source>
</evidence>
<evidence type="ECO:0000313" key="16">
    <source>
        <dbReference type="Proteomes" id="UP000223296"/>
    </source>
</evidence>
<evidence type="ECO:0000256" key="10">
    <source>
        <dbReference type="ARBA" id="ARBA00022989"/>
    </source>
</evidence>
<dbReference type="InterPro" id="IPR005467">
    <property type="entry name" value="His_kinase_dom"/>
</dbReference>
<dbReference type="SMART" id="SM00388">
    <property type="entry name" value="HisKA"/>
    <property type="match status" value="1"/>
</dbReference>
<dbReference type="SUPFAM" id="SSF55874">
    <property type="entry name" value="ATPase domain of HSP90 chaperone/DNA topoisomerase II/histidine kinase"/>
    <property type="match status" value="1"/>
</dbReference>
<dbReference type="SUPFAM" id="SSF47384">
    <property type="entry name" value="Homodimeric domain of signal transducing histidine kinase"/>
    <property type="match status" value="1"/>
</dbReference>
<keyword evidence="8 15" id="KW-0418">Kinase</keyword>
<protein>
    <recommendedName>
        <fullName evidence="3">histidine kinase</fullName>
        <ecNumber evidence="3">2.7.13.3</ecNumber>
    </recommendedName>
</protein>
<dbReference type="FunFam" id="1.10.287.130:FF:000035">
    <property type="entry name" value="Two-component sensor histidine kinase"/>
    <property type="match status" value="1"/>
</dbReference>
<dbReference type="GO" id="GO:0005886">
    <property type="term" value="C:plasma membrane"/>
    <property type="evidence" value="ECO:0007669"/>
    <property type="project" value="TreeGrafter"/>
</dbReference>
<keyword evidence="9" id="KW-0067">ATP-binding</keyword>
<proteinExistence type="predicted"/>
<sequence length="439" mass="49397">MPDRFFKILKHSLQVRISLALIWMFVPLAMLAGMFSYYETFHETEALQDDLLRQAALYVGPDSKSETLPEGDGDTRILVQMPQQEDPVVSLPAHLADGLHTLRADGDDDYYRAYIRTTEQGRIAVMQENEYREDLAEDAARQSVLPLLAALPLMILLTVWITHKAMRPVRKLSQSLEQRRINGLPALSVYNIPSEIRGFVTAINLLLKRVDEDIRRRQRFVADAAHELRTPMTALSLQAERLNNMPLPPDAGRQSAVLQQSIRRNKHLLEQLLALARSQSDETPLTKTTFGLQSRFRQVLQELMPLVLEKRQDIGVAVGGDVEVSADETEIYTLVKTFADNAVRYTPNGGRIDLGFTDEGKYLAVWVEDNGNGIPESECARVLDPFYRILGTEQQGAGLGLSIADTLAKKYGGYLELTDSRRFGHGLLIRALLDKETLK</sequence>
<dbReference type="CDD" id="cd00082">
    <property type="entry name" value="HisKA"/>
    <property type="match status" value="1"/>
</dbReference>
<keyword evidence="11" id="KW-0902">Two-component regulatory system</keyword>
<dbReference type="GO" id="GO:0005524">
    <property type="term" value="F:ATP binding"/>
    <property type="evidence" value="ECO:0007669"/>
    <property type="project" value="UniProtKB-KW"/>
</dbReference>
<feature type="domain" description="Histidine kinase" evidence="14">
    <location>
        <begin position="223"/>
        <end position="437"/>
    </location>
</feature>
<comment type="subcellular location">
    <subcellularLocation>
        <location evidence="2">Membrane</location>
        <topology evidence="2">Multi-pass membrane protein</topology>
    </subcellularLocation>
</comment>
<dbReference type="EMBL" id="AVBE01000002">
    <property type="protein sequence ID" value="PHJ36349.1"/>
    <property type="molecule type" value="Genomic_DNA"/>
</dbReference>
<keyword evidence="12 13" id="KW-0472">Membrane</keyword>
<feature type="transmembrane region" description="Helical" evidence="13">
    <location>
        <begin position="144"/>
        <end position="162"/>
    </location>
</feature>
<dbReference type="InterPro" id="IPR050428">
    <property type="entry name" value="TCS_sensor_his_kinase"/>
</dbReference>
<accession>A0AA44UA82</accession>
<dbReference type="CDD" id="cd00075">
    <property type="entry name" value="HATPase"/>
    <property type="match status" value="1"/>
</dbReference>
<keyword evidence="7" id="KW-0547">Nucleotide-binding</keyword>
<dbReference type="FunFam" id="3.30.565.10:FF:000240">
    <property type="entry name" value="Sensor histidine kinase"/>
    <property type="match status" value="1"/>
</dbReference>
<dbReference type="InterPro" id="IPR036890">
    <property type="entry name" value="HATPase_C_sf"/>
</dbReference>
<dbReference type="InterPro" id="IPR003594">
    <property type="entry name" value="HATPase_dom"/>
</dbReference>
<dbReference type="EC" id="2.7.13.3" evidence="3"/>
<keyword evidence="4" id="KW-0597">Phosphoprotein</keyword>
<evidence type="ECO:0000259" key="14">
    <source>
        <dbReference type="PROSITE" id="PS50109"/>
    </source>
</evidence>
<dbReference type="AlphaFoldDB" id="A0AA44UA82"/>
<evidence type="ECO:0000256" key="13">
    <source>
        <dbReference type="SAM" id="Phobius"/>
    </source>
</evidence>
<evidence type="ECO:0000256" key="11">
    <source>
        <dbReference type="ARBA" id="ARBA00023012"/>
    </source>
</evidence>
<evidence type="ECO:0000256" key="7">
    <source>
        <dbReference type="ARBA" id="ARBA00022741"/>
    </source>
</evidence>
<dbReference type="InterPro" id="IPR036097">
    <property type="entry name" value="HisK_dim/P_sf"/>
</dbReference>
<evidence type="ECO:0000256" key="5">
    <source>
        <dbReference type="ARBA" id="ARBA00022679"/>
    </source>
</evidence>
<dbReference type="Gene3D" id="1.20.5.1040">
    <property type="entry name" value="Sensor protein qsec"/>
    <property type="match status" value="1"/>
</dbReference>
<dbReference type="Pfam" id="PF00512">
    <property type="entry name" value="HisKA"/>
    <property type="match status" value="1"/>
</dbReference>
<dbReference type="InterPro" id="IPR004358">
    <property type="entry name" value="Sig_transdc_His_kin-like_C"/>
</dbReference>
<dbReference type="PANTHER" id="PTHR45436:SF15">
    <property type="entry name" value="SENSOR HISTIDINE KINASE CUSS"/>
    <property type="match status" value="1"/>
</dbReference>
<evidence type="ECO:0000256" key="2">
    <source>
        <dbReference type="ARBA" id="ARBA00004141"/>
    </source>
</evidence>
<dbReference type="Pfam" id="PF02518">
    <property type="entry name" value="HATPase_c"/>
    <property type="match status" value="1"/>
</dbReference>
<evidence type="ECO:0000256" key="6">
    <source>
        <dbReference type="ARBA" id="ARBA00022692"/>
    </source>
</evidence>
<keyword evidence="10 13" id="KW-1133">Transmembrane helix</keyword>
<dbReference type="Proteomes" id="UP000223296">
    <property type="component" value="Unassembled WGS sequence"/>
</dbReference>
<reference evidence="15 16" key="1">
    <citation type="submission" date="2013-08" db="EMBL/GenBank/DDBJ databases">
        <authorList>
            <person name="Trees D."/>
        </authorList>
    </citation>
    <scope>NUCLEOTIDE SEQUENCE [LARGE SCALE GENOMIC DNA]</scope>
    <source>
        <strain evidence="15 16">3502</strain>
    </source>
</reference>